<evidence type="ECO:0000313" key="3">
    <source>
        <dbReference type="Proteomes" id="UP001217089"/>
    </source>
</evidence>
<protein>
    <recommendedName>
        <fullName evidence="1">3'-5' exonuclease domain-containing protein</fullName>
    </recommendedName>
</protein>
<dbReference type="InterPro" id="IPR012337">
    <property type="entry name" value="RNaseH-like_sf"/>
</dbReference>
<sequence length="443" mass="51821">MSQLKSVVHVVKRDSECREIVRHLEKYDVISVDAEGVQLGKDGQMTLLQIGTLENEVYLFDVKENRNLFDTGNLRKVLENENIVKVIHSCSGDSAALYFQFKVHLQNIAHIVIQEHKGTILVPLLKLEDICSTYSKTSKVSDQKEEIRVGGYWAKRPLTDEMIEYAAGDVTSLIPEVYETQKKYIEENDLWAKYMERIEEEVNYDIDESLRKKRLDRLQKNIRKIVDTLPQKYTLSTTMNDIEDDDDLQAIKRLRWEDASNLHPVIMHLKTHTVNAQLNELSEQLDTEGSDFMIRWNPDGFFRSLERHPDTSIQNRSREVRQRINDIMIGDIARKYDRGTSLNEINPAEKDALKSLRPRGQNDTRYNPVVLKLYWDVQEEIVDDIARRLSEQRGDYRITKGMYKRMQFFISNMDVPIKVKVKAKELIQNLDRLFGRGKIPFKQ</sequence>
<reference evidence="2 3" key="1">
    <citation type="submission" date="2022-12" db="EMBL/GenBank/DDBJ databases">
        <title>Chromosome-level genome of Tegillarca granosa.</title>
        <authorList>
            <person name="Kim J."/>
        </authorList>
    </citation>
    <scope>NUCLEOTIDE SEQUENCE [LARGE SCALE GENOMIC DNA]</scope>
    <source>
        <strain evidence="2">Teg-2019</strain>
        <tissue evidence="2">Adductor muscle</tissue>
    </source>
</reference>
<dbReference type="Pfam" id="PF01612">
    <property type="entry name" value="DNA_pol_A_exo1"/>
    <property type="match status" value="1"/>
</dbReference>
<proteinExistence type="predicted"/>
<evidence type="ECO:0000259" key="1">
    <source>
        <dbReference type="SMART" id="SM00474"/>
    </source>
</evidence>
<gene>
    <name evidence="2" type="ORF">KUTeg_015260</name>
</gene>
<dbReference type="EMBL" id="JARBDR010000793">
    <property type="protein sequence ID" value="KAJ8307176.1"/>
    <property type="molecule type" value="Genomic_DNA"/>
</dbReference>
<dbReference type="PANTHER" id="PTHR46814:SF1">
    <property type="entry name" value="EGALITARIAN, ISOFORM B"/>
    <property type="match status" value="1"/>
</dbReference>
<organism evidence="2 3">
    <name type="scientific">Tegillarca granosa</name>
    <name type="common">Malaysian cockle</name>
    <name type="synonym">Anadara granosa</name>
    <dbReference type="NCBI Taxonomy" id="220873"/>
    <lineage>
        <taxon>Eukaryota</taxon>
        <taxon>Metazoa</taxon>
        <taxon>Spiralia</taxon>
        <taxon>Lophotrochozoa</taxon>
        <taxon>Mollusca</taxon>
        <taxon>Bivalvia</taxon>
        <taxon>Autobranchia</taxon>
        <taxon>Pteriomorphia</taxon>
        <taxon>Arcoida</taxon>
        <taxon>Arcoidea</taxon>
        <taxon>Arcidae</taxon>
        <taxon>Tegillarca</taxon>
    </lineage>
</organism>
<dbReference type="Proteomes" id="UP001217089">
    <property type="component" value="Unassembled WGS sequence"/>
</dbReference>
<keyword evidence="3" id="KW-1185">Reference proteome</keyword>
<comment type="caution">
    <text evidence="2">The sequence shown here is derived from an EMBL/GenBank/DDBJ whole genome shotgun (WGS) entry which is preliminary data.</text>
</comment>
<dbReference type="Gene3D" id="3.30.420.10">
    <property type="entry name" value="Ribonuclease H-like superfamily/Ribonuclease H"/>
    <property type="match status" value="1"/>
</dbReference>
<dbReference type="InterPro" id="IPR036397">
    <property type="entry name" value="RNaseH_sf"/>
</dbReference>
<feature type="domain" description="3'-5' exonuclease" evidence="1">
    <location>
        <begin position="8"/>
        <end position="189"/>
    </location>
</feature>
<accession>A0ABQ9EPK9</accession>
<dbReference type="InterPro" id="IPR002562">
    <property type="entry name" value="3'-5'_exonuclease_dom"/>
</dbReference>
<evidence type="ECO:0000313" key="2">
    <source>
        <dbReference type="EMBL" id="KAJ8307176.1"/>
    </source>
</evidence>
<dbReference type="SMART" id="SM00474">
    <property type="entry name" value="35EXOc"/>
    <property type="match status" value="1"/>
</dbReference>
<dbReference type="PANTHER" id="PTHR46814">
    <property type="entry name" value="EGALITARIAN, ISOFORM B"/>
    <property type="match status" value="1"/>
</dbReference>
<name>A0ABQ9EPK9_TEGGR</name>
<dbReference type="SUPFAM" id="SSF53098">
    <property type="entry name" value="Ribonuclease H-like"/>
    <property type="match status" value="1"/>
</dbReference>